<dbReference type="Proteomes" id="UP000187203">
    <property type="component" value="Unassembled WGS sequence"/>
</dbReference>
<gene>
    <name evidence="2" type="ORF">COLO4_26065</name>
</gene>
<feature type="region of interest" description="Disordered" evidence="1">
    <location>
        <begin position="32"/>
        <end position="100"/>
    </location>
</feature>
<evidence type="ECO:0000313" key="2">
    <source>
        <dbReference type="EMBL" id="OMO75450.1"/>
    </source>
</evidence>
<keyword evidence="3" id="KW-1185">Reference proteome</keyword>
<name>A0A1R3HYS1_9ROSI</name>
<sequence length="100" mass="10720">MGLETCRELPFNVLSSNPVLFSRNLPSKALDLALPDSRTKASDLSDPPPNPPTSQDKCLAPFLSPLSLTGDEGMKGTETKGSSIRRKGKYKEARVGACTN</sequence>
<accession>A0A1R3HYS1</accession>
<dbReference type="AlphaFoldDB" id="A0A1R3HYS1"/>
<organism evidence="2 3">
    <name type="scientific">Corchorus olitorius</name>
    <dbReference type="NCBI Taxonomy" id="93759"/>
    <lineage>
        <taxon>Eukaryota</taxon>
        <taxon>Viridiplantae</taxon>
        <taxon>Streptophyta</taxon>
        <taxon>Embryophyta</taxon>
        <taxon>Tracheophyta</taxon>
        <taxon>Spermatophyta</taxon>
        <taxon>Magnoliopsida</taxon>
        <taxon>eudicotyledons</taxon>
        <taxon>Gunneridae</taxon>
        <taxon>Pentapetalae</taxon>
        <taxon>rosids</taxon>
        <taxon>malvids</taxon>
        <taxon>Malvales</taxon>
        <taxon>Malvaceae</taxon>
        <taxon>Grewioideae</taxon>
        <taxon>Apeibeae</taxon>
        <taxon>Corchorus</taxon>
    </lineage>
</organism>
<dbReference type="EMBL" id="AWUE01019205">
    <property type="protein sequence ID" value="OMO75450.1"/>
    <property type="molecule type" value="Genomic_DNA"/>
</dbReference>
<proteinExistence type="predicted"/>
<reference evidence="3" key="1">
    <citation type="submission" date="2013-09" db="EMBL/GenBank/DDBJ databases">
        <title>Corchorus olitorius genome sequencing.</title>
        <authorList>
            <person name="Alam M."/>
            <person name="Haque M.S."/>
            <person name="Islam M.S."/>
            <person name="Emdad E.M."/>
            <person name="Islam M.M."/>
            <person name="Ahmed B."/>
            <person name="Halim A."/>
            <person name="Hossen Q.M.M."/>
            <person name="Hossain M.Z."/>
            <person name="Ahmed R."/>
            <person name="Khan M.M."/>
            <person name="Islam R."/>
            <person name="Rashid M.M."/>
            <person name="Khan S.A."/>
            <person name="Rahman M.S."/>
            <person name="Alam M."/>
            <person name="Yahiya A.S."/>
            <person name="Khan M.S."/>
            <person name="Azam M.S."/>
            <person name="Haque T."/>
            <person name="Lashkar M.Z.H."/>
            <person name="Akhand A.I."/>
            <person name="Morshed G."/>
            <person name="Roy S."/>
            <person name="Uddin K.S."/>
            <person name="Rabeya T."/>
            <person name="Hossain A.S."/>
            <person name="Chowdhury A."/>
            <person name="Snigdha A.R."/>
            <person name="Mortoza M.S."/>
            <person name="Matin S.A."/>
            <person name="Hoque S.M.E."/>
            <person name="Islam M.K."/>
            <person name="Roy D.K."/>
            <person name="Haider R."/>
            <person name="Moosa M.M."/>
            <person name="Elias S.M."/>
            <person name="Hasan A.M."/>
            <person name="Jahan S."/>
            <person name="Shafiuddin M."/>
            <person name="Mahmood N."/>
            <person name="Shommy N.S."/>
        </authorList>
    </citation>
    <scope>NUCLEOTIDE SEQUENCE [LARGE SCALE GENOMIC DNA]</scope>
    <source>
        <strain evidence="3">cv. O-4</strain>
    </source>
</reference>
<evidence type="ECO:0000313" key="3">
    <source>
        <dbReference type="Proteomes" id="UP000187203"/>
    </source>
</evidence>
<evidence type="ECO:0000256" key="1">
    <source>
        <dbReference type="SAM" id="MobiDB-lite"/>
    </source>
</evidence>
<protein>
    <submittedName>
        <fullName evidence="2">Uncharacterized protein</fullName>
    </submittedName>
</protein>
<comment type="caution">
    <text evidence="2">The sequence shown here is derived from an EMBL/GenBank/DDBJ whole genome shotgun (WGS) entry which is preliminary data.</text>
</comment>